<dbReference type="AlphaFoldDB" id="A0A367GJP6"/>
<dbReference type="Proteomes" id="UP000253209">
    <property type="component" value="Unassembled WGS sequence"/>
</dbReference>
<evidence type="ECO:0000259" key="2">
    <source>
        <dbReference type="Pfam" id="PF03629"/>
    </source>
</evidence>
<dbReference type="SUPFAM" id="SSF50370">
    <property type="entry name" value="Ricin B-like lectins"/>
    <property type="match status" value="1"/>
</dbReference>
<dbReference type="Pfam" id="PF03629">
    <property type="entry name" value="SASA"/>
    <property type="match status" value="1"/>
</dbReference>
<dbReference type="SUPFAM" id="SSF52266">
    <property type="entry name" value="SGNH hydrolase"/>
    <property type="match status" value="1"/>
</dbReference>
<reference evidence="4 5" key="1">
    <citation type="submission" date="2018-05" db="EMBL/GenBank/DDBJ databases">
        <title>Mucilaginibacter hurinus sp. nov., isolated from briquette warehouse soil.</title>
        <authorList>
            <person name="Choi L."/>
        </authorList>
    </citation>
    <scope>NUCLEOTIDE SEQUENCE [LARGE SCALE GENOMIC DNA]</scope>
    <source>
        <strain evidence="4 5">ZR32</strain>
    </source>
</reference>
<comment type="caution">
    <text evidence="4">The sequence shown here is derived from an EMBL/GenBank/DDBJ whole genome shotgun (WGS) entry which is preliminary data.</text>
</comment>
<dbReference type="RefSeq" id="WP_114006445.1">
    <property type="nucleotide sequence ID" value="NZ_QGDC01000011.1"/>
</dbReference>
<evidence type="ECO:0008006" key="6">
    <source>
        <dbReference type="Google" id="ProtNLM"/>
    </source>
</evidence>
<dbReference type="PANTHER" id="PTHR22901">
    <property type="entry name" value="SIALATE O-ACETYLESTERASE"/>
    <property type="match status" value="1"/>
</dbReference>
<accession>A0A367GJP6</accession>
<dbReference type="Gene3D" id="2.80.10.50">
    <property type="match status" value="1"/>
</dbReference>
<evidence type="ECO:0000313" key="4">
    <source>
        <dbReference type="EMBL" id="RCH53672.1"/>
    </source>
</evidence>
<dbReference type="InterPro" id="IPR036514">
    <property type="entry name" value="SGNH_hydro_sf"/>
</dbReference>
<dbReference type="GO" id="GO:0001681">
    <property type="term" value="F:sialate O-acetylesterase activity"/>
    <property type="evidence" value="ECO:0007669"/>
    <property type="project" value="InterPro"/>
</dbReference>
<name>A0A367GJP6_9SPHI</name>
<dbReference type="EMBL" id="QGDC01000011">
    <property type="protein sequence ID" value="RCH53672.1"/>
    <property type="molecule type" value="Genomic_DNA"/>
</dbReference>
<dbReference type="InterPro" id="IPR000772">
    <property type="entry name" value="Ricin_B_lectin"/>
</dbReference>
<dbReference type="Pfam" id="PF14200">
    <property type="entry name" value="RicinB_lectin_2"/>
    <property type="match status" value="1"/>
</dbReference>
<gene>
    <name evidence="4" type="ORF">DJ568_16685</name>
</gene>
<dbReference type="CDD" id="cd00161">
    <property type="entry name" value="beta-trefoil_Ricin-like"/>
    <property type="match status" value="1"/>
</dbReference>
<feature type="domain" description="Ricin B lectin" evidence="3">
    <location>
        <begin position="86"/>
        <end position="157"/>
    </location>
</feature>
<evidence type="ECO:0000256" key="1">
    <source>
        <dbReference type="ARBA" id="ARBA00022801"/>
    </source>
</evidence>
<dbReference type="InterPro" id="IPR035992">
    <property type="entry name" value="Ricin_B-like_lectins"/>
</dbReference>
<dbReference type="PANTHER" id="PTHR22901:SF0">
    <property type="entry name" value="SIALATE O-ACETYLESTERASE"/>
    <property type="match status" value="1"/>
</dbReference>
<evidence type="ECO:0000313" key="5">
    <source>
        <dbReference type="Proteomes" id="UP000253209"/>
    </source>
</evidence>
<protein>
    <recommendedName>
        <fullName evidence="6">Ricin B lectin domain-containing protein</fullName>
    </recommendedName>
</protein>
<dbReference type="InterPro" id="IPR005181">
    <property type="entry name" value="SASA"/>
</dbReference>
<evidence type="ECO:0000259" key="3">
    <source>
        <dbReference type="Pfam" id="PF14200"/>
    </source>
</evidence>
<dbReference type="Gene3D" id="3.40.50.1110">
    <property type="entry name" value="SGNH hydrolase"/>
    <property type="match status" value="1"/>
</dbReference>
<proteinExistence type="predicted"/>
<organism evidence="4 5">
    <name type="scientific">Mucilaginibacter hurinus</name>
    <dbReference type="NCBI Taxonomy" id="2201324"/>
    <lineage>
        <taxon>Bacteria</taxon>
        <taxon>Pseudomonadati</taxon>
        <taxon>Bacteroidota</taxon>
        <taxon>Sphingobacteriia</taxon>
        <taxon>Sphingobacteriales</taxon>
        <taxon>Sphingobacteriaceae</taxon>
        <taxon>Mucilaginibacter</taxon>
    </lineage>
</organism>
<dbReference type="OrthoDB" id="9816001at2"/>
<feature type="domain" description="Sialate O-acetylesterase" evidence="2">
    <location>
        <begin position="277"/>
        <end position="481"/>
    </location>
</feature>
<keyword evidence="1" id="KW-0378">Hydrolase</keyword>
<keyword evidence="5" id="KW-1185">Reference proteome</keyword>
<dbReference type="InterPro" id="IPR039329">
    <property type="entry name" value="SIAE"/>
</dbReference>
<dbReference type="PROSITE" id="PS51257">
    <property type="entry name" value="PROKAR_LIPOPROTEIN"/>
    <property type="match status" value="1"/>
</dbReference>
<sequence>MRLKSLFRLTIALAFIFQSCKKTDTKLQPHVEDPIASSTGLTLNAVGDEDFYQFINSAGNWAEVANNATTIGSTYKLNAYAGTAFQKWKVTQVSASDYVIQNLGSGLYAQSYNHNGTQVIVQNKKTNDAEQLWHIALVSGKNYKVINKASKLAITGNGSAMVQLKAFKGEAAQLWGFNKLPASDTVKAGSFTVANVMQNNMVIQRGKPFKLWGTASPNAVVSVKASWNGSVVSTITNASGQWLLAIPAASANASPQTLVASVTGRPAVTFSNLLIGDVWLCSGQSNMVMPVDSVSPFFGYEGVQNYKAEIAAANYPQIRAITVGYSINANPQANLAGKNPWIVCTPTKNGAGSISAVSYYFARKVHTSLNIPIGLVISASGGSAAEQWVSKETLQTDPKLSYYNNLNRNNATRLYNGMIHPLRNLAIKGILWYQGESNRDDEPVSNYTNLNSALIKSWREIFNQGQLPFYYVQMTPFAAKFFSTNPWGDNPVANDYAYFREAQANVRAVPGTGMAITLDCGELILIHPRIKKPIGERLALLALKNDYNQNVQAIGPQYAAFSQSGNVATVSFKPGTAEGLKKNNSKALGQYFFVAGTDKKFRQGTAVLSGNQVKITAPNGTPLPIQAVRYAFTNFPMDCNVVNSAGLPMEPFRSDNWNVVIR</sequence>
<dbReference type="GO" id="GO:0005975">
    <property type="term" value="P:carbohydrate metabolic process"/>
    <property type="evidence" value="ECO:0007669"/>
    <property type="project" value="TreeGrafter"/>
</dbReference>